<comment type="similarity">
    <text evidence="1 2">Belongs to the anti-sigma-factor antagonist family.</text>
</comment>
<sequence>MTGGARFTVDVRVKGDTLVLALGGELDHDSAGALRDALTEGLSTAATRIVVDCKDLTFCDSTGLNVLLRGRLAAQDAGVGLELAALRPPVARMFDITGADAVFRLYGSLDEALIGRPQE</sequence>
<feature type="domain" description="STAS" evidence="3">
    <location>
        <begin position="7"/>
        <end position="116"/>
    </location>
</feature>
<dbReference type="PANTHER" id="PTHR33495:SF2">
    <property type="entry name" value="ANTI-SIGMA FACTOR ANTAGONIST TM_1081-RELATED"/>
    <property type="match status" value="1"/>
</dbReference>
<evidence type="ECO:0000256" key="2">
    <source>
        <dbReference type="RuleBase" id="RU003749"/>
    </source>
</evidence>
<accession>A0A177HML6</accession>
<protein>
    <recommendedName>
        <fullName evidence="2">Anti-sigma factor antagonist</fullName>
    </recommendedName>
</protein>
<dbReference type="Gene3D" id="3.30.750.24">
    <property type="entry name" value="STAS domain"/>
    <property type="match status" value="1"/>
</dbReference>
<keyword evidence="5" id="KW-1185">Reference proteome</keyword>
<dbReference type="STRING" id="1716141.STSP_44260"/>
<organism evidence="4 5">
    <name type="scientific">Streptomyces jeddahensis</name>
    <dbReference type="NCBI Taxonomy" id="1716141"/>
    <lineage>
        <taxon>Bacteria</taxon>
        <taxon>Bacillati</taxon>
        <taxon>Actinomycetota</taxon>
        <taxon>Actinomycetes</taxon>
        <taxon>Kitasatosporales</taxon>
        <taxon>Streptomycetaceae</taxon>
        <taxon>Streptomyces</taxon>
    </lineage>
</organism>
<dbReference type="AlphaFoldDB" id="A0A177HML6"/>
<dbReference type="PROSITE" id="PS50801">
    <property type="entry name" value="STAS"/>
    <property type="match status" value="1"/>
</dbReference>
<reference evidence="4 5" key="1">
    <citation type="submission" date="2015-12" db="EMBL/GenBank/DDBJ databases">
        <title>Genome sequence of Streptomyces sp. G25.</title>
        <authorList>
            <person name="Poehlein A."/>
            <person name="Roettig A."/>
            <person name="Hiessl S."/>
            <person name="Hauschild P."/>
            <person name="Schauer J."/>
            <person name="Madkour M.H."/>
            <person name="Al-Ansari A.M."/>
            <person name="Almakishah N.H."/>
            <person name="Steinbuechel A."/>
            <person name="Daniel R."/>
        </authorList>
    </citation>
    <scope>NUCLEOTIDE SEQUENCE [LARGE SCALE GENOMIC DNA]</scope>
    <source>
        <strain evidence="5">G25(2015)</strain>
    </source>
</reference>
<dbReference type="CDD" id="cd07043">
    <property type="entry name" value="STAS_anti-anti-sigma_factors"/>
    <property type="match status" value="1"/>
</dbReference>
<dbReference type="SUPFAM" id="SSF52091">
    <property type="entry name" value="SpoIIaa-like"/>
    <property type="match status" value="1"/>
</dbReference>
<dbReference type="PATRIC" id="fig|1716141.3.peg.4657"/>
<name>A0A177HML6_9ACTN</name>
<dbReference type="Pfam" id="PF01740">
    <property type="entry name" value="STAS"/>
    <property type="match status" value="1"/>
</dbReference>
<comment type="caution">
    <text evidence="4">The sequence shown here is derived from an EMBL/GenBank/DDBJ whole genome shotgun (WGS) entry which is preliminary data.</text>
</comment>
<dbReference type="InterPro" id="IPR036513">
    <property type="entry name" value="STAS_dom_sf"/>
</dbReference>
<evidence type="ECO:0000259" key="3">
    <source>
        <dbReference type="PROSITE" id="PS50801"/>
    </source>
</evidence>
<dbReference type="InterPro" id="IPR002645">
    <property type="entry name" value="STAS_dom"/>
</dbReference>
<dbReference type="RefSeq" id="WP_232789743.1">
    <property type="nucleotide sequence ID" value="NZ_LOHS01000093.1"/>
</dbReference>
<dbReference type="NCBIfam" id="TIGR00377">
    <property type="entry name" value="ant_ant_sig"/>
    <property type="match status" value="1"/>
</dbReference>
<dbReference type="PANTHER" id="PTHR33495">
    <property type="entry name" value="ANTI-SIGMA FACTOR ANTAGONIST TM_1081-RELATED-RELATED"/>
    <property type="match status" value="1"/>
</dbReference>
<dbReference type="GO" id="GO:0043856">
    <property type="term" value="F:anti-sigma factor antagonist activity"/>
    <property type="evidence" value="ECO:0007669"/>
    <property type="project" value="InterPro"/>
</dbReference>
<proteinExistence type="inferred from homology"/>
<dbReference type="Proteomes" id="UP000077381">
    <property type="component" value="Unassembled WGS sequence"/>
</dbReference>
<dbReference type="EMBL" id="LOHS01000093">
    <property type="protein sequence ID" value="OAH12231.1"/>
    <property type="molecule type" value="Genomic_DNA"/>
</dbReference>
<gene>
    <name evidence="4" type="primary">spoIIAA</name>
    <name evidence="4" type="ORF">STSP_44260</name>
</gene>
<evidence type="ECO:0000256" key="1">
    <source>
        <dbReference type="ARBA" id="ARBA00009013"/>
    </source>
</evidence>
<evidence type="ECO:0000313" key="5">
    <source>
        <dbReference type="Proteomes" id="UP000077381"/>
    </source>
</evidence>
<evidence type="ECO:0000313" key="4">
    <source>
        <dbReference type="EMBL" id="OAH12231.1"/>
    </source>
</evidence>
<dbReference type="InterPro" id="IPR003658">
    <property type="entry name" value="Anti-sigma_ant"/>
</dbReference>